<dbReference type="GO" id="GO:0016787">
    <property type="term" value="F:hydrolase activity"/>
    <property type="evidence" value="ECO:0007669"/>
    <property type="project" value="UniProtKB-KW"/>
</dbReference>
<evidence type="ECO:0000259" key="1">
    <source>
        <dbReference type="Pfam" id="PF00561"/>
    </source>
</evidence>
<dbReference type="InterPro" id="IPR000073">
    <property type="entry name" value="AB_hydrolase_1"/>
</dbReference>
<dbReference type="SUPFAM" id="SSF53474">
    <property type="entry name" value="alpha/beta-Hydrolases"/>
    <property type="match status" value="1"/>
</dbReference>
<dbReference type="AlphaFoldDB" id="A0A6I3L1G6"/>
<keyword evidence="2" id="KW-0378">Hydrolase</keyword>
<comment type="caution">
    <text evidence="2">The sequence shown here is derived from an EMBL/GenBank/DDBJ whole genome shotgun (WGS) entry which is preliminary data.</text>
</comment>
<dbReference type="Pfam" id="PF00561">
    <property type="entry name" value="Abhydrolase_1"/>
    <property type="match status" value="1"/>
</dbReference>
<organism evidence="2 3">
    <name type="scientific">Nocardia aurantiaca</name>
    <dbReference type="NCBI Taxonomy" id="2675850"/>
    <lineage>
        <taxon>Bacteria</taxon>
        <taxon>Bacillati</taxon>
        <taxon>Actinomycetota</taxon>
        <taxon>Actinomycetes</taxon>
        <taxon>Mycobacteriales</taxon>
        <taxon>Nocardiaceae</taxon>
        <taxon>Nocardia</taxon>
    </lineage>
</organism>
<dbReference type="PANTHER" id="PTHR43433:SF5">
    <property type="entry name" value="AB HYDROLASE-1 DOMAIN-CONTAINING PROTEIN"/>
    <property type="match status" value="1"/>
</dbReference>
<dbReference type="Gene3D" id="3.40.50.1820">
    <property type="entry name" value="alpha/beta hydrolase"/>
    <property type="match status" value="1"/>
</dbReference>
<keyword evidence="3" id="KW-1185">Reference proteome</keyword>
<accession>A0A6I3L1G6</accession>
<dbReference type="PANTHER" id="PTHR43433">
    <property type="entry name" value="HYDROLASE, ALPHA/BETA FOLD FAMILY PROTEIN"/>
    <property type="match status" value="1"/>
</dbReference>
<sequence>MPFIETRTGTSLFYRDWSTGRPVVFCSAWGMDSTEARGVMADLVAHGFRAIAVDRRGHGRSDDPGLGYDYDTLADDLADVLDHLDVHEAMLVGHSLGGGEVVRYLTRYGTTRVDRIVLVAAALPFLRKTPDNPDGVPAEAAEALRDSWRHDLDTWLTDNADPYIGAGLPGCEVSQFARDRAVGSILGTSLQAAIECNRAVTDTDFRAELRAITVPTLIVHGDTDASISLELGGRKQADLIPGSELIVYENAPHGLYLTHGPRLTADLLGFLGDSPLRQPMSVPDAVGYAPQRQLPRA</sequence>
<evidence type="ECO:0000313" key="2">
    <source>
        <dbReference type="EMBL" id="MTE14535.1"/>
    </source>
</evidence>
<dbReference type="InterPro" id="IPR050471">
    <property type="entry name" value="AB_hydrolase"/>
</dbReference>
<evidence type="ECO:0000313" key="3">
    <source>
        <dbReference type="Proteomes" id="UP000432464"/>
    </source>
</evidence>
<dbReference type="InterPro" id="IPR029058">
    <property type="entry name" value="AB_hydrolase_fold"/>
</dbReference>
<gene>
    <name evidence="2" type="ORF">GLP40_17425</name>
</gene>
<proteinExistence type="predicted"/>
<protein>
    <submittedName>
        <fullName evidence="2">Alpha/beta fold hydrolase</fullName>
    </submittedName>
</protein>
<dbReference type="PRINTS" id="PR00111">
    <property type="entry name" value="ABHYDROLASE"/>
</dbReference>
<dbReference type="EMBL" id="WMBB01000007">
    <property type="protein sequence ID" value="MTE14535.1"/>
    <property type="molecule type" value="Genomic_DNA"/>
</dbReference>
<name>A0A6I3L1G6_9NOCA</name>
<feature type="domain" description="AB hydrolase-1" evidence="1">
    <location>
        <begin position="22"/>
        <end position="259"/>
    </location>
</feature>
<reference evidence="2 3" key="1">
    <citation type="submission" date="2019-11" db="EMBL/GenBank/DDBJ databases">
        <title>Nocardia sp. nov. CT2-14 isolated from soil.</title>
        <authorList>
            <person name="Kanchanasin P."/>
            <person name="Tanasupawat S."/>
            <person name="Yuki M."/>
            <person name="Kudo T."/>
        </authorList>
    </citation>
    <scope>NUCLEOTIDE SEQUENCE [LARGE SCALE GENOMIC DNA]</scope>
    <source>
        <strain evidence="2 3">CT2-14</strain>
    </source>
</reference>
<dbReference type="Proteomes" id="UP000432464">
    <property type="component" value="Unassembled WGS sequence"/>
</dbReference>
<dbReference type="RefSeq" id="WP_154788944.1">
    <property type="nucleotide sequence ID" value="NZ_WMBB01000007.1"/>
</dbReference>